<organism evidence="2 3">
    <name type="scientific">Hymenobacter nivis</name>
    <dbReference type="NCBI Taxonomy" id="1850093"/>
    <lineage>
        <taxon>Bacteria</taxon>
        <taxon>Pseudomonadati</taxon>
        <taxon>Bacteroidota</taxon>
        <taxon>Cytophagia</taxon>
        <taxon>Cytophagales</taxon>
        <taxon>Hymenobacteraceae</taxon>
        <taxon>Hymenobacter</taxon>
    </lineage>
</organism>
<evidence type="ECO:0000256" key="1">
    <source>
        <dbReference type="SAM" id="MobiDB-lite"/>
    </source>
</evidence>
<gene>
    <name evidence="2" type="ORF">EAH73_02925</name>
</gene>
<keyword evidence="3" id="KW-1185">Reference proteome</keyword>
<proteinExistence type="predicted"/>
<evidence type="ECO:0000313" key="2">
    <source>
        <dbReference type="EMBL" id="TPG72205.1"/>
    </source>
</evidence>
<dbReference type="Proteomes" id="UP000317646">
    <property type="component" value="Unassembled WGS sequence"/>
</dbReference>
<dbReference type="AlphaFoldDB" id="A0A502HEV9"/>
<reference evidence="2 3" key="1">
    <citation type="journal article" date="2019" name="Environ. Microbiol.">
        <title>Species interactions and distinct microbial communities in high Arctic permafrost affected cryosols are associated with the CH4 and CO2 gas fluxes.</title>
        <authorList>
            <person name="Altshuler I."/>
            <person name="Hamel J."/>
            <person name="Turney S."/>
            <person name="Magnuson E."/>
            <person name="Levesque R."/>
            <person name="Greer C."/>
            <person name="Whyte L.G."/>
        </authorList>
    </citation>
    <scope>NUCLEOTIDE SEQUENCE [LARGE SCALE GENOMIC DNA]</scope>
    <source>
        <strain evidence="2 3">S9.2P</strain>
    </source>
</reference>
<accession>A0A502HEV9</accession>
<sequence>MSTEIQNPAIKPAKPAANAEGPAKPGHDKPKKPGQDDKSKKPDPKAEKPKPKLHPLHTYAGTVGTYGANPDGVYDRFELATAEGPRAVKFPPHFGEALHAAAQPGQAVQVLAFPHTTPKGDEHLHLASLDADGRTLRPQPAGAPADAVSLHGLVTELLLDPKGHLRAVRLEGEAAELRFPPHLGQQLADYLVVGTAVQASAVRRADRPGEVRSPGAPAPLQLELLTVAGESFLVR</sequence>
<feature type="compositionally biased region" description="Low complexity" evidence="1">
    <location>
        <begin position="7"/>
        <end position="24"/>
    </location>
</feature>
<name>A0A502HEV9_9BACT</name>
<dbReference type="OrthoDB" id="880749at2"/>
<comment type="caution">
    <text evidence="2">The sequence shown here is derived from an EMBL/GenBank/DDBJ whole genome shotgun (WGS) entry which is preliminary data.</text>
</comment>
<dbReference type="RefSeq" id="WP_140464986.1">
    <property type="nucleotide sequence ID" value="NZ_RCYZ01000001.1"/>
</dbReference>
<feature type="compositionally biased region" description="Basic and acidic residues" evidence="1">
    <location>
        <begin position="25"/>
        <end position="50"/>
    </location>
</feature>
<feature type="region of interest" description="Disordered" evidence="1">
    <location>
        <begin position="1"/>
        <end position="60"/>
    </location>
</feature>
<protein>
    <submittedName>
        <fullName evidence="2">Uncharacterized protein</fullName>
    </submittedName>
</protein>
<evidence type="ECO:0000313" key="3">
    <source>
        <dbReference type="Proteomes" id="UP000317646"/>
    </source>
</evidence>
<dbReference type="EMBL" id="RCYZ01000001">
    <property type="protein sequence ID" value="TPG72205.1"/>
    <property type="molecule type" value="Genomic_DNA"/>
</dbReference>